<keyword evidence="2" id="KW-0255">Endonuclease</keyword>
<keyword evidence="3" id="KW-1185">Reference proteome</keyword>
<dbReference type="EMBL" id="JAHYBZ010000004">
    <property type="protein sequence ID" value="MBW6398945.1"/>
    <property type="molecule type" value="Genomic_DNA"/>
</dbReference>
<proteinExistence type="predicted"/>
<dbReference type="CDD" id="cd00085">
    <property type="entry name" value="HNHc"/>
    <property type="match status" value="1"/>
</dbReference>
<dbReference type="InterPro" id="IPR002711">
    <property type="entry name" value="HNH"/>
</dbReference>
<accession>A0ABS7ACB9</accession>
<dbReference type="Proteomes" id="UP001196565">
    <property type="component" value="Unassembled WGS sequence"/>
</dbReference>
<organism evidence="2 3">
    <name type="scientific">Roseomonas alba</name>
    <dbReference type="NCBI Taxonomy" id="2846776"/>
    <lineage>
        <taxon>Bacteria</taxon>
        <taxon>Pseudomonadati</taxon>
        <taxon>Pseudomonadota</taxon>
        <taxon>Alphaproteobacteria</taxon>
        <taxon>Acetobacterales</taxon>
        <taxon>Roseomonadaceae</taxon>
        <taxon>Roseomonas</taxon>
    </lineage>
</organism>
<dbReference type="InterPro" id="IPR003615">
    <property type="entry name" value="HNH_nuc"/>
</dbReference>
<dbReference type="SMART" id="SM00507">
    <property type="entry name" value="HNHc"/>
    <property type="match status" value="1"/>
</dbReference>
<evidence type="ECO:0000259" key="1">
    <source>
        <dbReference type="SMART" id="SM00507"/>
    </source>
</evidence>
<sequence length="217" mass="24565">MGRVGDQTLTGQNQRLAEQARTGTPVHLFEVFRQNAYVYVGEVRLTGEPRRERQLDDEANERWVYVFPLALVGEAQRPVPDRRDLDRIEGNRRNVLSRASVGELVRRARLGGREQPGTRQTVVAQFERNLAVAELAKRLAEGRCDLCREPAPFSVSRVPYLECHHVVHLAQGGADTIENAVALCPNCHRRMHALDLRSDRERLLARIAARDLVMSEA</sequence>
<gene>
    <name evidence="2" type="ORF">KPL78_13860</name>
</gene>
<reference evidence="2 3" key="1">
    <citation type="submission" date="2021-07" db="EMBL/GenBank/DDBJ databases">
        <authorList>
            <person name="So Y."/>
        </authorList>
    </citation>
    <scope>NUCLEOTIDE SEQUENCE [LARGE SCALE GENOMIC DNA]</scope>
    <source>
        <strain evidence="2 3">HJA6</strain>
    </source>
</reference>
<keyword evidence="2" id="KW-0540">Nuclease</keyword>
<dbReference type="InterPro" id="IPR058712">
    <property type="entry name" value="SRA_ScoMcrA"/>
</dbReference>
<comment type="caution">
    <text evidence="2">The sequence shown here is derived from an EMBL/GenBank/DDBJ whole genome shotgun (WGS) entry which is preliminary data.</text>
</comment>
<dbReference type="Pfam" id="PF01844">
    <property type="entry name" value="HNH"/>
    <property type="match status" value="1"/>
</dbReference>
<protein>
    <submittedName>
        <fullName evidence="2">HNH endonuclease</fullName>
    </submittedName>
</protein>
<dbReference type="GO" id="GO:0004519">
    <property type="term" value="F:endonuclease activity"/>
    <property type="evidence" value="ECO:0007669"/>
    <property type="project" value="UniProtKB-KW"/>
</dbReference>
<evidence type="ECO:0000313" key="2">
    <source>
        <dbReference type="EMBL" id="MBW6398945.1"/>
    </source>
</evidence>
<dbReference type="Pfam" id="PF26348">
    <property type="entry name" value="SRA_ScoMcrA"/>
    <property type="match status" value="1"/>
</dbReference>
<name>A0ABS7ACB9_9PROT</name>
<feature type="domain" description="HNH nuclease" evidence="1">
    <location>
        <begin position="132"/>
        <end position="189"/>
    </location>
</feature>
<keyword evidence="2" id="KW-0378">Hydrolase</keyword>
<evidence type="ECO:0000313" key="3">
    <source>
        <dbReference type="Proteomes" id="UP001196565"/>
    </source>
</evidence>
<dbReference type="Gene3D" id="1.10.30.50">
    <property type="match status" value="1"/>
</dbReference>